<sequence>MTKVASSDNAVSNKVMKPNTGGSDGPSKEPGEDQRRDQNGSDVKEAFEENHDPFEESPNPKDPEFIRSQKSLDDEESSQIEAEAIDAELPVGVDAVSLGQSSVRSRDQKPDQKSDEQLVIYEQNGIQIGPKNKRVQWIQSMDKSKGSSSNSSGSVEMILHDREMDPEDVLKNLGFCGKELETDTSFARVPDRFFLTSSAATGIDQVQIVWDHPEIHHLIPLMQRKENHQQLTEVNGSKTGEVKGARGQFSICHSTVAIPTRFFINIINSEDINKGRKLDLYSSISEVSENESSLANNSMEDDLTLTDTAFLVDNFQHDSKSYFSVDQDAQIDPHFCVNAGSTVGTELGCTFDTELNCKVKGYTGDELEEEETTAFHSIRAQPTTLDLEADMSRNSGEDPWQNWNSCSSSSSASPLSFYNVRLSPDESLV</sequence>
<protein>
    <recommendedName>
        <fullName evidence="2">ITPR-interacting domain-containing protein</fullName>
    </recommendedName>
</protein>
<dbReference type="PANTHER" id="PTHR17469">
    <property type="entry name" value="SPERM SPECIFIC ANTIGEN 2-RELATED"/>
    <property type="match status" value="1"/>
</dbReference>
<reference evidence="3" key="1">
    <citation type="journal article" date="2021" name="Genome Biol. Evol.">
        <title>A High-Quality Reference Genome for a Parasitic Bivalve with Doubly Uniparental Inheritance (Bivalvia: Unionida).</title>
        <authorList>
            <person name="Smith C.H."/>
        </authorList>
    </citation>
    <scope>NUCLEOTIDE SEQUENCE</scope>
    <source>
        <strain evidence="3">CHS0354</strain>
    </source>
</reference>
<reference evidence="3" key="3">
    <citation type="submission" date="2023-05" db="EMBL/GenBank/DDBJ databases">
        <authorList>
            <person name="Smith C.H."/>
        </authorList>
    </citation>
    <scope>NUCLEOTIDE SEQUENCE</scope>
    <source>
        <strain evidence="3">CHS0354</strain>
        <tissue evidence="3">Mantle</tissue>
    </source>
</reference>
<gene>
    <name evidence="3" type="ORF">CHS0354_037009</name>
</gene>
<dbReference type="Proteomes" id="UP001195483">
    <property type="component" value="Unassembled WGS sequence"/>
</dbReference>
<dbReference type="InterPro" id="IPR029325">
    <property type="entry name" value="ITPR-bd"/>
</dbReference>
<evidence type="ECO:0000259" key="2">
    <source>
        <dbReference type="SMART" id="SM01257"/>
    </source>
</evidence>
<accession>A0AAE0VWS1</accession>
<proteinExistence type="predicted"/>
<evidence type="ECO:0000313" key="3">
    <source>
        <dbReference type="EMBL" id="KAK3593488.1"/>
    </source>
</evidence>
<dbReference type="Pfam" id="PF14722">
    <property type="entry name" value="KRAP_IP3R_bind"/>
    <property type="match status" value="1"/>
</dbReference>
<reference evidence="3" key="2">
    <citation type="journal article" date="2021" name="Genome Biol. Evol.">
        <title>Developing a high-quality reference genome for a parasitic bivalve with doubly uniparental inheritance (Bivalvia: Unionida).</title>
        <authorList>
            <person name="Smith C.H."/>
        </authorList>
    </citation>
    <scope>NUCLEOTIDE SEQUENCE</scope>
    <source>
        <strain evidence="3">CHS0354</strain>
        <tissue evidence="3">Mantle</tissue>
    </source>
</reference>
<dbReference type="AlphaFoldDB" id="A0AAE0VWS1"/>
<name>A0AAE0VWS1_9BIVA</name>
<dbReference type="GO" id="GO:0005102">
    <property type="term" value="F:signaling receptor binding"/>
    <property type="evidence" value="ECO:0007669"/>
    <property type="project" value="InterPro"/>
</dbReference>
<feature type="region of interest" description="Disordered" evidence="1">
    <location>
        <begin position="390"/>
        <end position="413"/>
    </location>
</feature>
<comment type="caution">
    <text evidence="3">The sequence shown here is derived from an EMBL/GenBank/DDBJ whole genome shotgun (WGS) entry which is preliminary data.</text>
</comment>
<dbReference type="PANTHER" id="PTHR17469:SF15">
    <property type="entry name" value="ITPR-INTERACTING DOMAIN-CONTAINING PROTEIN"/>
    <property type="match status" value="1"/>
</dbReference>
<feature type="compositionally biased region" description="Basic and acidic residues" evidence="1">
    <location>
        <begin position="26"/>
        <end position="72"/>
    </location>
</feature>
<dbReference type="SMART" id="SM01257">
    <property type="entry name" value="KRAP_IP3R_bind"/>
    <property type="match status" value="1"/>
</dbReference>
<evidence type="ECO:0000256" key="1">
    <source>
        <dbReference type="SAM" id="MobiDB-lite"/>
    </source>
</evidence>
<feature type="domain" description="ITPR-interacting" evidence="2">
    <location>
        <begin position="136"/>
        <end position="288"/>
    </location>
</feature>
<feature type="compositionally biased region" description="Polar residues" evidence="1">
    <location>
        <begin position="1"/>
        <end position="12"/>
    </location>
</feature>
<keyword evidence="4" id="KW-1185">Reference proteome</keyword>
<evidence type="ECO:0000313" key="4">
    <source>
        <dbReference type="Proteomes" id="UP001195483"/>
    </source>
</evidence>
<dbReference type="EMBL" id="JAEAOA010002171">
    <property type="protein sequence ID" value="KAK3593488.1"/>
    <property type="molecule type" value="Genomic_DNA"/>
</dbReference>
<dbReference type="InterPro" id="IPR043444">
    <property type="entry name" value="TESPA1-like"/>
</dbReference>
<organism evidence="3 4">
    <name type="scientific">Potamilus streckersoni</name>
    <dbReference type="NCBI Taxonomy" id="2493646"/>
    <lineage>
        <taxon>Eukaryota</taxon>
        <taxon>Metazoa</taxon>
        <taxon>Spiralia</taxon>
        <taxon>Lophotrochozoa</taxon>
        <taxon>Mollusca</taxon>
        <taxon>Bivalvia</taxon>
        <taxon>Autobranchia</taxon>
        <taxon>Heteroconchia</taxon>
        <taxon>Palaeoheterodonta</taxon>
        <taxon>Unionida</taxon>
        <taxon>Unionoidea</taxon>
        <taxon>Unionidae</taxon>
        <taxon>Ambleminae</taxon>
        <taxon>Lampsilini</taxon>
        <taxon>Potamilus</taxon>
    </lineage>
</organism>
<feature type="compositionally biased region" description="Acidic residues" evidence="1">
    <location>
        <begin position="73"/>
        <end position="86"/>
    </location>
</feature>
<feature type="region of interest" description="Disordered" evidence="1">
    <location>
        <begin position="1"/>
        <end position="87"/>
    </location>
</feature>